<keyword evidence="2" id="KW-1185">Reference proteome</keyword>
<evidence type="ECO:0000313" key="2">
    <source>
        <dbReference type="Proteomes" id="UP001164250"/>
    </source>
</evidence>
<gene>
    <name evidence="1" type="ORF">Patl1_29397</name>
</gene>
<protein>
    <submittedName>
        <fullName evidence="1">Uncharacterized protein</fullName>
    </submittedName>
</protein>
<evidence type="ECO:0000313" key="1">
    <source>
        <dbReference type="EMBL" id="KAJ0083254.1"/>
    </source>
</evidence>
<dbReference type="EMBL" id="CM047907">
    <property type="protein sequence ID" value="KAJ0083254.1"/>
    <property type="molecule type" value="Genomic_DNA"/>
</dbReference>
<organism evidence="1 2">
    <name type="scientific">Pistacia atlantica</name>
    <dbReference type="NCBI Taxonomy" id="434234"/>
    <lineage>
        <taxon>Eukaryota</taxon>
        <taxon>Viridiplantae</taxon>
        <taxon>Streptophyta</taxon>
        <taxon>Embryophyta</taxon>
        <taxon>Tracheophyta</taxon>
        <taxon>Spermatophyta</taxon>
        <taxon>Magnoliopsida</taxon>
        <taxon>eudicotyledons</taxon>
        <taxon>Gunneridae</taxon>
        <taxon>Pentapetalae</taxon>
        <taxon>rosids</taxon>
        <taxon>malvids</taxon>
        <taxon>Sapindales</taxon>
        <taxon>Anacardiaceae</taxon>
        <taxon>Pistacia</taxon>
    </lineage>
</organism>
<proteinExistence type="predicted"/>
<accession>A0ACC1A6Y9</accession>
<dbReference type="Proteomes" id="UP001164250">
    <property type="component" value="Chromosome 11"/>
</dbReference>
<reference evidence="2" key="1">
    <citation type="journal article" date="2023" name="G3 (Bethesda)">
        <title>Genome assembly and association tests identify interacting loci associated with vigor, precocity, and sex in interspecific pistachio rootstocks.</title>
        <authorList>
            <person name="Palmer W."/>
            <person name="Jacygrad E."/>
            <person name="Sagayaradj S."/>
            <person name="Cavanaugh K."/>
            <person name="Han R."/>
            <person name="Bertier L."/>
            <person name="Beede B."/>
            <person name="Kafkas S."/>
            <person name="Golino D."/>
            <person name="Preece J."/>
            <person name="Michelmore R."/>
        </authorList>
    </citation>
    <scope>NUCLEOTIDE SEQUENCE [LARGE SCALE GENOMIC DNA]</scope>
</reference>
<comment type="caution">
    <text evidence="1">The sequence shown here is derived from an EMBL/GenBank/DDBJ whole genome shotgun (WGS) entry which is preliminary data.</text>
</comment>
<name>A0ACC1A6Y9_9ROSI</name>
<sequence>MASKFSQSFKVTRQAPELIAPAELTPKEVKKLSDIDDQEGFRFQVPVIFLYRNNHPSPAMEGRDPVKVIREALSKALVFYYPLAGRLREGENRKLLVDCNGEGVLFIEADANFSLDELGDEIHPPFPCLDELLYNVPGSDGILGCPLLLIQVTRLLCGGFILALRLNHTMCDGYGLVLFLNAMEEMAQGKPTPSVTPVWQRHLLNARNPPRITHIHHEYEQLDDSNDTLHTTNPNDLDHKSFFFGPEEISSLRNHLPPRLKNSSTFEITIACLWTCRTAALQLDHNQTVRFSCITSIRNKGSGIPLPQGYYGNAFGYPAACAKAGSLCGSGLGIRSGVGEEGEGADERRVFEVGGGFDGDEGAAPPVYGGTAGAMSLISFCMKFQRMDGKNGILIPISLPKSSMVRFQKEVKKMIAQGASMEDLSEMKQSEKLLCKL</sequence>